<evidence type="ECO:0000313" key="1">
    <source>
        <dbReference type="EMBL" id="QXN91889.1"/>
    </source>
</evidence>
<name>A0ABX8RQJ4_NOCIO</name>
<gene>
    <name evidence="1" type="ORF">KV110_01465</name>
</gene>
<organism evidence="1 2">
    <name type="scientific">Nocardia iowensis</name>
    <dbReference type="NCBI Taxonomy" id="204891"/>
    <lineage>
        <taxon>Bacteria</taxon>
        <taxon>Bacillati</taxon>
        <taxon>Actinomycetota</taxon>
        <taxon>Actinomycetes</taxon>
        <taxon>Mycobacteriales</taxon>
        <taxon>Nocardiaceae</taxon>
        <taxon>Nocardia</taxon>
    </lineage>
</organism>
<dbReference type="RefSeq" id="WP_218472738.1">
    <property type="nucleotide sequence ID" value="NZ_BAABJN010000009.1"/>
</dbReference>
<accession>A0ABX8RQJ4</accession>
<protein>
    <submittedName>
        <fullName evidence="1">Uncharacterized protein</fullName>
    </submittedName>
</protein>
<evidence type="ECO:0000313" key="2">
    <source>
        <dbReference type="Proteomes" id="UP000694257"/>
    </source>
</evidence>
<sequence>MIPGTLAYWLGATGVDTTVGKVIACPAIDPDGVAHHGLAEVQWADGNLDICTLDEIEAIPNPTHEQVAAVAGF</sequence>
<proteinExistence type="predicted"/>
<dbReference type="EMBL" id="CP078145">
    <property type="protein sequence ID" value="QXN91889.1"/>
    <property type="molecule type" value="Genomic_DNA"/>
</dbReference>
<reference evidence="1 2" key="1">
    <citation type="submission" date="2021-07" db="EMBL/GenBank/DDBJ databases">
        <title>Whole Genome Sequence of Nocardia Iowensis.</title>
        <authorList>
            <person name="Lamm A."/>
            <person name="Collins-Fairclough A.M."/>
            <person name="Bunk B."/>
            <person name="Sproer C."/>
        </authorList>
    </citation>
    <scope>NUCLEOTIDE SEQUENCE [LARGE SCALE GENOMIC DNA]</scope>
    <source>
        <strain evidence="1 2">NRRL 5646</strain>
    </source>
</reference>
<keyword evidence="2" id="KW-1185">Reference proteome</keyword>
<dbReference type="Proteomes" id="UP000694257">
    <property type="component" value="Chromosome"/>
</dbReference>